<evidence type="ECO:0000313" key="2">
    <source>
        <dbReference type="Proteomes" id="UP000886653"/>
    </source>
</evidence>
<sequence length="157" mass="17286">MDHDSAFKSLLQLGKKKCSSLSVLIIIHKTSKTTFSSSFRQSLNLPHFSHFAVLTIPQLASNPPQESTTGPFNSLSLSLADCCVWTRLSSPTGRVVESIIFKPSYHLSSVSSSAPHISRKLTRLLHSQFQEKKKKTLARASSLCDCPFLTSCSAFAR</sequence>
<proteinExistence type="predicted"/>
<accession>A0A9P6NXS2</accession>
<reference evidence="1" key="1">
    <citation type="submission" date="2013-11" db="EMBL/GenBank/DDBJ databases">
        <title>Genome sequence of the fusiform rust pathogen reveals effectors for host alternation and coevolution with pine.</title>
        <authorList>
            <consortium name="DOE Joint Genome Institute"/>
            <person name="Smith K."/>
            <person name="Pendleton A."/>
            <person name="Kubisiak T."/>
            <person name="Anderson C."/>
            <person name="Salamov A."/>
            <person name="Aerts A."/>
            <person name="Riley R."/>
            <person name="Clum A."/>
            <person name="Lindquist E."/>
            <person name="Ence D."/>
            <person name="Campbell M."/>
            <person name="Kronenberg Z."/>
            <person name="Feau N."/>
            <person name="Dhillon B."/>
            <person name="Hamelin R."/>
            <person name="Burleigh J."/>
            <person name="Smith J."/>
            <person name="Yandell M."/>
            <person name="Nelson C."/>
            <person name="Grigoriev I."/>
            <person name="Davis J."/>
        </authorList>
    </citation>
    <scope>NUCLEOTIDE SEQUENCE</scope>
    <source>
        <strain evidence="1">G11</strain>
    </source>
</reference>
<evidence type="ECO:0000313" key="1">
    <source>
        <dbReference type="EMBL" id="KAG0152357.1"/>
    </source>
</evidence>
<gene>
    <name evidence="1" type="ORF">CROQUDRAFT_140944</name>
</gene>
<dbReference type="Proteomes" id="UP000886653">
    <property type="component" value="Unassembled WGS sequence"/>
</dbReference>
<protein>
    <submittedName>
        <fullName evidence="1">Uncharacterized protein</fullName>
    </submittedName>
</protein>
<organism evidence="1 2">
    <name type="scientific">Cronartium quercuum f. sp. fusiforme G11</name>
    <dbReference type="NCBI Taxonomy" id="708437"/>
    <lineage>
        <taxon>Eukaryota</taxon>
        <taxon>Fungi</taxon>
        <taxon>Dikarya</taxon>
        <taxon>Basidiomycota</taxon>
        <taxon>Pucciniomycotina</taxon>
        <taxon>Pucciniomycetes</taxon>
        <taxon>Pucciniales</taxon>
        <taxon>Coleosporiaceae</taxon>
        <taxon>Cronartium</taxon>
    </lineage>
</organism>
<comment type="caution">
    <text evidence="1">The sequence shown here is derived from an EMBL/GenBank/DDBJ whole genome shotgun (WGS) entry which is preliminary data.</text>
</comment>
<keyword evidence="2" id="KW-1185">Reference proteome</keyword>
<dbReference type="AlphaFoldDB" id="A0A9P6NXS2"/>
<name>A0A9P6NXS2_9BASI</name>
<dbReference type="EMBL" id="MU167208">
    <property type="protein sequence ID" value="KAG0152357.1"/>
    <property type="molecule type" value="Genomic_DNA"/>
</dbReference>